<feature type="compositionally biased region" description="Basic residues" evidence="1">
    <location>
        <begin position="192"/>
        <end position="202"/>
    </location>
</feature>
<evidence type="ECO:0000313" key="2">
    <source>
        <dbReference type="EMBL" id="ROT40914.1"/>
    </source>
</evidence>
<feature type="compositionally biased region" description="Basic and acidic residues" evidence="1">
    <location>
        <begin position="174"/>
        <end position="183"/>
    </location>
</feature>
<feature type="compositionally biased region" description="Basic residues" evidence="1">
    <location>
        <begin position="209"/>
        <end position="218"/>
    </location>
</feature>
<keyword evidence="3" id="KW-1185">Reference proteome</keyword>
<gene>
    <name evidence="2" type="ORF">SODALDRAFT_107807</name>
</gene>
<dbReference type="AlphaFoldDB" id="A0A3N2Q2C7"/>
<sequence>MRCMYSVRNTHVVGNQLCAECYPSTIPKVVGHCHSQVPQTHVTEFCQYEVGCVDKRRTCSPSNVLRTTCMDWMHVTHMMGRHPGARAQHRYHTPRGNGTKEDILSQSAETRVVEFLSMARGTRDHWDAGIGGQILQLTVMVRTMVEAMQLQKYGQKQPPRSKSLGSNIAFARPRVPEPWDSRGDVILNRTERKQRKSGGKRGGRGEKEKKKRKKKKKRCWRVIGRAFRYSYTPWVGANDRSCTRTVEKYGMPLACL</sequence>
<reference evidence="2 3" key="1">
    <citation type="journal article" date="2018" name="Mol. Ecol.">
        <title>The obligate alkalophilic soda-lake fungus Sodiomyces alkalinus has shifted to a protein diet.</title>
        <authorList>
            <person name="Grum-Grzhimaylo A.A."/>
            <person name="Falkoski D.L."/>
            <person name="van den Heuvel J."/>
            <person name="Valero-Jimenez C.A."/>
            <person name="Min B."/>
            <person name="Choi I.G."/>
            <person name="Lipzen A."/>
            <person name="Daum C.G."/>
            <person name="Aanen D.K."/>
            <person name="Tsang A."/>
            <person name="Henrissat B."/>
            <person name="Bilanenko E.N."/>
            <person name="de Vries R.P."/>
            <person name="van Kan J.A.L."/>
            <person name="Grigoriev I.V."/>
            <person name="Debets A.J.M."/>
        </authorList>
    </citation>
    <scope>NUCLEOTIDE SEQUENCE [LARGE SCALE GENOMIC DNA]</scope>
    <source>
        <strain evidence="2 3">F11</strain>
    </source>
</reference>
<evidence type="ECO:0000313" key="3">
    <source>
        <dbReference type="Proteomes" id="UP000272025"/>
    </source>
</evidence>
<dbReference type="EMBL" id="ML119052">
    <property type="protein sequence ID" value="ROT40914.1"/>
    <property type="molecule type" value="Genomic_DNA"/>
</dbReference>
<organism evidence="2 3">
    <name type="scientific">Sodiomyces alkalinus (strain CBS 110278 / VKM F-3762 / F11)</name>
    <name type="common">Alkaliphilic filamentous fungus</name>
    <dbReference type="NCBI Taxonomy" id="1314773"/>
    <lineage>
        <taxon>Eukaryota</taxon>
        <taxon>Fungi</taxon>
        <taxon>Dikarya</taxon>
        <taxon>Ascomycota</taxon>
        <taxon>Pezizomycotina</taxon>
        <taxon>Sordariomycetes</taxon>
        <taxon>Hypocreomycetidae</taxon>
        <taxon>Glomerellales</taxon>
        <taxon>Plectosphaerellaceae</taxon>
        <taxon>Sodiomyces</taxon>
    </lineage>
</organism>
<accession>A0A3N2Q2C7</accession>
<dbReference type="GeneID" id="39574991"/>
<evidence type="ECO:0000256" key="1">
    <source>
        <dbReference type="SAM" id="MobiDB-lite"/>
    </source>
</evidence>
<protein>
    <submittedName>
        <fullName evidence="2">Uncharacterized protein</fullName>
    </submittedName>
</protein>
<feature type="region of interest" description="Disordered" evidence="1">
    <location>
        <begin position="174"/>
        <end position="218"/>
    </location>
</feature>
<dbReference type="Proteomes" id="UP000272025">
    <property type="component" value="Unassembled WGS sequence"/>
</dbReference>
<dbReference type="RefSeq" id="XP_028468720.1">
    <property type="nucleotide sequence ID" value="XM_028606513.1"/>
</dbReference>
<proteinExistence type="predicted"/>
<name>A0A3N2Q2C7_SODAK</name>